<evidence type="ECO:0000259" key="1">
    <source>
        <dbReference type="PROSITE" id="PS50206"/>
    </source>
</evidence>
<accession>A0A251X4L2</accession>
<dbReference type="PROSITE" id="PS50206">
    <property type="entry name" value="RHODANESE_3"/>
    <property type="match status" value="1"/>
</dbReference>
<comment type="caution">
    <text evidence="2">The sequence shown here is derived from an EMBL/GenBank/DDBJ whole genome shotgun (WGS) entry which is preliminary data.</text>
</comment>
<dbReference type="RefSeq" id="WP_086489392.1">
    <property type="nucleotide sequence ID" value="NZ_MSLT01000023.1"/>
</dbReference>
<reference evidence="2 3" key="1">
    <citation type="submission" date="2016-12" db="EMBL/GenBank/DDBJ databases">
        <title>Thioflexothrix psekupsii D3 genome sequencing and assembly.</title>
        <authorList>
            <person name="Fomenkov A."/>
            <person name="Vincze T."/>
            <person name="Grabovich M."/>
            <person name="Anton B.P."/>
            <person name="Dubinina G."/>
            <person name="Orlova M."/>
            <person name="Belousova E."/>
            <person name="Roberts R.J."/>
        </authorList>
    </citation>
    <scope>NUCLEOTIDE SEQUENCE [LARGE SCALE GENOMIC DNA]</scope>
    <source>
        <strain evidence="2">D3</strain>
    </source>
</reference>
<dbReference type="InterPro" id="IPR050229">
    <property type="entry name" value="GlpE_sulfurtransferase"/>
</dbReference>
<dbReference type="Gene3D" id="3.40.250.10">
    <property type="entry name" value="Rhodanese-like domain"/>
    <property type="match status" value="1"/>
</dbReference>
<feature type="domain" description="Rhodanese" evidence="1">
    <location>
        <begin position="15"/>
        <end position="103"/>
    </location>
</feature>
<dbReference type="GO" id="GO:0016740">
    <property type="term" value="F:transferase activity"/>
    <property type="evidence" value="ECO:0007669"/>
    <property type="project" value="UniProtKB-KW"/>
</dbReference>
<evidence type="ECO:0000313" key="3">
    <source>
        <dbReference type="Proteomes" id="UP000194798"/>
    </source>
</evidence>
<dbReference type="SUPFAM" id="SSF52821">
    <property type="entry name" value="Rhodanese/Cell cycle control phosphatase"/>
    <property type="match status" value="1"/>
</dbReference>
<dbReference type="AlphaFoldDB" id="A0A251X4L2"/>
<name>A0A251X4L2_9GAMM</name>
<protein>
    <submittedName>
        <fullName evidence="2">Sulfurtransferase</fullName>
    </submittedName>
</protein>
<keyword evidence="3" id="KW-1185">Reference proteome</keyword>
<keyword evidence="2" id="KW-0808">Transferase</keyword>
<dbReference type="EMBL" id="MSLT01000023">
    <property type="protein sequence ID" value="OUD12444.1"/>
    <property type="molecule type" value="Genomic_DNA"/>
</dbReference>
<proteinExistence type="predicted"/>
<sequence>MRHFQPSELKRYLESGATPLLLDVRELWEYEICHLPNSILLPMGQISQRFSELDPNAEIVVICHHGIRSRQVALWLEHYGFHSLINLQGGIDAWAKTVDPQMSTY</sequence>
<dbReference type="PANTHER" id="PTHR43031">
    <property type="entry name" value="FAD-DEPENDENT OXIDOREDUCTASE"/>
    <property type="match status" value="1"/>
</dbReference>
<dbReference type="Proteomes" id="UP000194798">
    <property type="component" value="Unassembled WGS sequence"/>
</dbReference>
<dbReference type="OrthoDB" id="9811849at2"/>
<dbReference type="SMART" id="SM00450">
    <property type="entry name" value="RHOD"/>
    <property type="match status" value="1"/>
</dbReference>
<evidence type="ECO:0000313" key="2">
    <source>
        <dbReference type="EMBL" id="OUD12444.1"/>
    </source>
</evidence>
<organism evidence="2 3">
    <name type="scientific">Thioflexithrix psekupsensis</name>
    <dbReference type="NCBI Taxonomy" id="1570016"/>
    <lineage>
        <taxon>Bacteria</taxon>
        <taxon>Pseudomonadati</taxon>
        <taxon>Pseudomonadota</taxon>
        <taxon>Gammaproteobacteria</taxon>
        <taxon>Thiotrichales</taxon>
        <taxon>Thioflexithrix</taxon>
    </lineage>
</organism>
<dbReference type="InterPro" id="IPR001763">
    <property type="entry name" value="Rhodanese-like_dom"/>
</dbReference>
<dbReference type="InterPro" id="IPR036873">
    <property type="entry name" value="Rhodanese-like_dom_sf"/>
</dbReference>
<dbReference type="PANTHER" id="PTHR43031:SF17">
    <property type="entry name" value="SULFURTRANSFERASE YTWF-RELATED"/>
    <property type="match status" value="1"/>
</dbReference>
<gene>
    <name evidence="2" type="ORF">TPSD3_15160</name>
</gene>
<dbReference type="Pfam" id="PF00581">
    <property type="entry name" value="Rhodanese"/>
    <property type="match status" value="1"/>
</dbReference>